<feature type="domain" description="LamG-like jellyroll fold" evidence="4">
    <location>
        <begin position="787"/>
        <end position="936"/>
    </location>
</feature>
<organism evidence="5 6">
    <name type="scientific">Streptomyces melanogenes</name>
    <dbReference type="NCBI Taxonomy" id="67326"/>
    <lineage>
        <taxon>Bacteria</taxon>
        <taxon>Bacillati</taxon>
        <taxon>Actinomycetota</taxon>
        <taxon>Actinomycetes</taxon>
        <taxon>Kitasatosporales</taxon>
        <taxon>Streptomycetaceae</taxon>
        <taxon>Streptomyces</taxon>
    </lineage>
</organism>
<dbReference type="Gene3D" id="2.60.120.200">
    <property type="match status" value="2"/>
</dbReference>
<reference evidence="5" key="1">
    <citation type="submission" date="2022-10" db="EMBL/GenBank/DDBJ databases">
        <title>The complete genomes of actinobacterial strains from the NBC collection.</title>
        <authorList>
            <person name="Joergensen T.S."/>
            <person name="Alvarez Arevalo M."/>
            <person name="Sterndorff E.B."/>
            <person name="Faurdal D."/>
            <person name="Vuksanovic O."/>
            <person name="Mourched A.-S."/>
            <person name="Charusanti P."/>
            <person name="Shaw S."/>
            <person name="Blin K."/>
            <person name="Weber T."/>
        </authorList>
    </citation>
    <scope>NUCLEOTIDE SEQUENCE</scope>
    <source>
        <strain evidence="5">NBC_00668</strain>
    </source>
</reference>
<dbReference type="SMART" id="SM00560">
    <property type="entry name" value="LamGL"/>
    <property type="match status" value="2"/>
</dbReference>
<accession>A0ABZ1XG19</accession>
<dbReference type="InterPro" id="IPR013320">
    <property type="entry name" value="ConA-like_dom_sf"/>
</dbReference>
<dbReference type="RefSeq" id="WP_329396565.1">
    <property type="nucleotide sequence ID" value="NZ_CP109019.1"/>
</dbReference>
<dbReference type="SUPFAM" id="SSF49899">
    <property type="entry name" value="Concanavalin A-like lectins/glucanases"/>
    <property type="match status" value="2"/>
</dbReference>
<gene>
    <name evidence="5" type="ORF">OG515_06600</name>
</gene>
<feature type="domain" description="LamG-like jellyroll fold" evidence="4">
    <location>
        <begin position="1015"/>
        <end position="1182"/>
    </location>
</feature>
<dbReference type="InterPro" id="IPR042837">
    <property type="entry name" value="PTX3"/>
</dbReference>
<protein>
    <submittedName>
        <fullName evidence="5">LamG domain-containing protein</fullName>
    </submittedName>
</protein>
<feature type="compositionally biased region" description="Low complexity" evidence="3">
    <location>
        <begin position="1"/>
        <end position="12"/>
    </location>
</feature>
<feature type="region of interest" description="Disordered" evidence="3">
    <location>
        <begin position="1"/>
        <end position="55"/>
    </location>
</feature>
<dbReference type="InterPro" id="IPR006558">
    <property type="entry name" value="LamG-like"/>
</dbReference>
<keyword evidence="6" id="KW-1185">Reference proteome</keyword>
<evidence type="ECO:0000256" key="2">
    <source>
        <dbReference type="ARBA" id="ARBA00023157"/>
    </source>
</evidence>
<dbReference type="PANTHER" id="PTHR46943">
    <property type="entry name" value="PENTRAXIN-RELATED PROTEIN PTX3"/>
    <property type="match status" value="1"/>
</dbReference>
<evidence type="ECO:0000256" key="1">
    <source>
        <dbReference type="ARBA" id="ARBA00022729"/>
    </source>
</evidence>
<dbReference type="Proteomes" id="UP001432060">
    <property type="component" value="Chromosome"/>
</dbReference>
<keyword evidence="2" id="KW-1015">Disulfide bond</keyword>
<evidence type="ECO:0000256" key="3">
    <source>
        <dbReference type="SAM" id="MobiDB-lite"/>
    </source>
</evidence>
<evidence type="ECO:0000313" key="6">
    <source>
        <dbReference type="Proteomes" id="UP001432060"/>
    </source>
</evidence>
<keyword evidence="1" id="KW-0732">Signal</keyword>
<name>A0ABZ1XG19_9ACTN</name>
<sequence length="1195" mass="125469">MAADASPSARAAVTGEPVEVVSERTEYSQTTANPDGTYTLQQSATPQRARGKDGEWHDIDVTLERRGDGTIGPKSAAVDLAFSGGGKAKSLIRLGGRQGAFSLGWPGALPEPILDGATVTYPETLPGVDLQLTATAEGFRQVLVVKSPEAAANPALNQVTMSASGDGLTVASGAGGGLRAVDGDGNTVFDGPAGLMWDSAGDGTAGAAQTFRSKVVGAADPGSGEAAQTARPDDGDATAVLPVQVQESAVSVKPDLTLLRGKNTVYPVYIDPPIGAALSERTVLSSDGDSFYDFDGDSYGVGHCSRSGPYYCTTGANYTNRMYFQFAPGNLIGKYILNASFRAYETWSFDCNPHWLELWRTDNISAGSRWPGPAARDMMGDRNVSAGRGDNCSPAQPDSWVEFSDNPAESNENLTPTVRSFADGSFSKLTLMLRAADEGDASAWKRFTKSATLQVTYAVKPGYPTRYGMIPGDGTTAYCSTNPLGPTIVTRTDPIVQAAVEANTQPASGESRGSLRGHMVVERPDGKGGWTYHWSVYTPDSGYDADGTVRSKRMPALSDGVTYRMRARTLSYYFPDGRTEYLPGKFTPNCYFRIDATAPKAPKISLGENSVYTQCGDVCEGKGAPGQPGDFALTPGPGDVDIRGYRWRLLSEKSAHEVAGLATRIHPVPTLSGTQVLTVEAKDVRDRWGTPSEFVFKVAPAPGPVGRWSFADGAPGSAVTTATDSATEGTRHPATLHPQAGNTAATWSALGRRGPGDYSLRLNNDVTDPAKQVGYASTDAPVLNTRSSFTVSAWAFLTNSSKTAVVASAPGTNGAPFHLYYSAGLKRWAFNRTVADTPNAGYVRALGSAENPPTNVWTHLAGVFDDKSDADPKNDTIQLFVNGRPQGDPVNLYQANAAYTPSVSTEGTLFGRSKVGEYFTGSIDEVQVWQNALSGDQVRADSTLTEGGVPTTALVGQWNAGAVASGKVPQSTPYPAGPMTLLALGASPDPAEPAVVLDGQGGYLTTAGPVMDETGSFTATVKVKLDKAKLDAKPVGYRAQVFSQAAATGEESSWALWVDKVDPDGDGVPAYLWHFGRTATDAAGKVTESASVSSEAAAELDTWVQLTGVFDSAEETGAGYGKTHLYVGHADQAGDTEPAFTSPVQGKGPLNVGRGSAGGSAGWALPARIGELRVWTGAMTADQINEKVLGFTGVR</sequence>
<feature type="region of interest" description="Disordered" evidence="3">
    <location>
        <begin position="1136"/>
        <end position="1155"/>
    </location>
</feature>
<dbReference type="Pfam" id="PF13385">
    <property type="entry name" value="Laminin_G_3"/>
    <property type="match status" value="2"/>
</dbReference>
<evidence type="ECO:0000259" key="4">
    <source>
        <dbReference type="SMART" id="SM00560"/>
    </source>
</evidence>
<evidence type="ECO:0000313" key="5">
    <source>
        <dbReference type="EMBL" id="WUT81897.1"/>
    </source>
</evidence>
<dbReference type="PANTHER" id="PTHR46943:SF1">
    <property type="entry name" value="PENTRAXIN-RELATED PROTEIN PTX3"/>
    <property type="match status" value="1"/>
</dbReference>
<feature type="compositionally biased region" description="Polar residues" evidence="3">
    <location>
        <begin position="27"/>
        <end position="46"/>
    </location>
</feature>
<proteinExistence type="predicted"/>
<dbReference type="EMBL" id="CP109019">
    <property type="protein sequence ID" value="WUT81897.1"/>
    <property type="molecule type" value="Genomic_DNA"/>
</dbReference>